<evidence type="ECO:0000256" key="2">
    <source>
        <dbReference type="ARBA" id="ARBA00022438"/>
    </source>
</evidence>
<keyword evidence="10" id="KW-1185">Reference proteome</keyword>
<dbReference type="GO" id="GO:0004177">
    <property type="term" value="F:aminopeptidase activity"/>
    <property type="evidence" value="ECO:0007669"/>
    <property type="project" value="UniProtKB-UniRule"/>
</dbReference>
<reference evidence="9 10" key="1">
    <citation type="submission" date="2019-02" db="EMBL/GenBank/DDBJ databases">
        <title>Deep-cultivation of Planctomycetes and their phenomic and genomic characterization uncovers novel biology.</title>
        <authorList>
            <person name="Wiegand S."/>
            <person name="Jogler M."/>
            <person name="Boedeker C."/>
            <person name="Pinto D."/>
            <person name="Vollmers J."/>
            <person name="Rivas-Marin E."/>
            <person name="Kohn T."/>
            <person name="Peeters S.H."/>
            <person name="Heuer A."/>
            <person name="Rast P."/>
            <person name="Oberbeckmann S."/>
            <person name="Bunk B."/>
            <person name="Jeske O."/>
            <person name="Meyerdierks A."/>
            <person name="Storesund J.E."/>
            <person name="Kallscheuer N."/>
            <person name="Luecker S."/>
            <person name="Lage O.M."/>
            <person name="Pohl T."/>
            <person name="Merkel B.J."/>
            <person name="Hornburger P."/>
            <person name="Mueller R.-W."/>
            <person name="Bruemmer F."/>
            <person name="Labrenz M."/>
            <person name="Spormann A.M."/>
            <person name="Op Den Camp H."/>
            <person name="Overmann J."/>
            <person name="Amann R."/>
            <person name="Jetten M.S.M."/>
            <person name="Mascher T."/>
            <person name="Medema M.H."/>
            <person name="Devos D.P."/>
            <person name="Kaster A.-K."/>
            <person name="Ovreas L."/>
            <person name="Rohde M."/>
            <person name="Galperin M.Y."/>
            <person name="Jogler C."/>
        </authorList>
    </citation>
    <scope>NUCLEOTIDE SEQUENCE [LARGE SCALE GENOMIC DNA]</scope>
    <source>
        <strain evidence="9 10">Mal64</strain>
    </source>
</reference>
<feature type="active site" description="Proton acceptor" evidence="7">
    <location>
        <position position="210"/>
    </location>
</feature>
<evidence type="ECO:0000256" key="5">
    <source>
        <dbReference type="ARBA" id="ARBA00022801"/>
    </source>
</evidence>
<evidence type="ECO:0000256" key="7">
    <source>
        <dbReference type="PIRSR" id="PIRSR001123-1"/>
    </source>
</evidence>
<gene>
    <name evidence="9" type="primary">ysdC</name>
    <name evidence="9" type="ORF">Mal64_09680</name>
</gene>
<comment type="similarity">
    <text evidence="1 6">Belongs to the peptidase M42 family.</text>
</comment>
<evidence type="ECO:0000256" key="4">
    <source>
        <dbReference type="ARBA" id="ARBA00022723"/>
    </source>
</evidence>
<dbReference type="PANTHER" id="PTHR32481">
    <property type="entry name" value="AMINOPEPTIDASE"/>
    <property type="match status" value="1"/>
</dbReference>
<keyword evidence="2 9" id="KW-0031">Aminopeptidase</keyword>
<dbReference type="Pfam" id="PF05343">
    <property type="entry name" value="Peptidase_M42"/>
    <property type="match status" value="1"/>
</dbReference>
<evidence type="ECO:0000313" key="10">
    <source>
        <dbReference type="Proteomes" id="UP000315440"/>
    </source>
</evidence>
<dbReference type="PANTHER" id="PTHR32481:SF20">
    <property type="entry name" value="AMINOPEPTIDASE YSDC"/>
    <property type="match status" value="1"/>
</dbReference>
<keyword evidence="3" id="KW-0645">Protease</keyword>
<dbReference type="SUPFAM" id="SSF101821">
    <property type="entry name" value="Aminopeptidase/glucanase lid domain"/>
    <property type="match status" value="1"/>
</dbReference>
<dbReference type="PIRSF" id="PIRSF001123">
    <property type="entry name" value="PepA_GA"/>
    <property type="match status" value="1"/>
</dbReference>
<evidence type="ECO:0000313" key="9">
    <source>
        <dbReference type="EMBL" id="TWT90574.1"/>
    </source>
</evidence>
<dbReference type="AlphaFoldDB" id="A0A5C5ZSR1"/>
<dbReference type="GO" id="GO:0046872">
    <property type="term" value="F:metal ion binding"/>
    <property type="evidence" value="ECO:0007669"/>
    <property type="project" value="UniProtKB-UniRule"/>
</dbReference>
<comment type="cofactor">
    <cofactor evidence="8">
        <name>a divalent metal cation</name>
        <dbReference type="ChEBI" id="CHEBI:60240"/>
    </cofactor>
    <text evidence="8">Binds 2 divalent metal cations per subunit.</text>
</comment>
<feature type="binding site" evidence="8">
    <location>
        <position position="211"/>
    </location>
    <ligand>
        <name>Zn(2+)</name>
        <dbReference type="ChEBI" id="CHEBI:29105"/>
        <label>2</label>
    </ligand>
</feature>
<dbReference type="RefSeq" id="WP_146397566.1">
    <property type="nucleotide sequence ID" value="NZ_SJPQ01000001.1"/>
</dbReference>
<dbReference type="InterPro" id="IPR051464">
    <property type="entry name" value="Peptidase_M42_aminopept"/>
</dbReference>
<feature type="binding site" evidence="8">
    <location>
        <position position="177"/>
    </location>
    <ligand>
        <name>Zn(2+)</name>
        <dbReference type="ChEBI" id="CHEBI:29105"/>
        <label>1</label>
    </ligand>
</feature>
<dbReference type="OrthoDB" id="9772053at2"/>
<dbReference type="EC" id="3.4.11.-" evidence="9"/>
<evidence type="ECO:0000256" key="6">
    <source>
        <dbReference type="PIRNR" id="PIRNR001123"/>
    </source>
</evidence>
<sequence>MTPAAKEFFQQILETPSVSGYEQPVQALVREYAGGFAASVRTDLHGNVIAVGNPDAELRVMLAGHCDQIGLIVTSISEEGYLYSKPVGGWDPQQLIGQRMTVHTDDGPLPAVIARKAIHLLEPEERKQVVKQKELWLDIGAKDQKEAASLVRVGDSVTLQLGYEEMRNGLANSPGMDDKTGLWVCMEALRRCQERGGMNVALHAVSTVQEEIGLRGATTSAHGVDPHVGIAVDVTHATDTPTIDRNQEGLIRLGGGPVVARGPNVNPVVAEGLREASSRAEIAVQWAAVNRGAGNDANAMQLARAGVATGIVAVPNRYMHSAVEMVSLDDLDQCAELIAEFVLAIEADADFTPR</sequence>
<dbReference type="CDD" id="cd05656">
    <property type="entry name" value="M42_Frv"/>
    <property type="match status" value="1"/>
</dbReference>
<dbReference type="Gene3D" id="3.40.630.10">
    <property type="entry name" value="Zn peptidases"/>
    <property type="match status" value="1"/>
</dbReference>
<dbReference type="EMBL" id="SJPQ01000001">
    <property type="protein sequence ID" value="TWT90574.1"/>
    <property type="molecule type" value="Genomic_DNA"/>
</dbReference>
<dbReference type="InterPro" id="IPR023367">
    <property type="entry name" value="Peptidase_M42_dom2"/>
</dbReference>
<accession>A0A5C5ZSR1</accession>
<evidence type="ECO:0000256" key="3">
    <source>
        <dbReference type="ARBA" id="ARBA00022670"/>
    </source>
</evidence>
<keyword evidence="4 8" id="KW-0479">Metal-binding</keyword>
<protein>
    <submittedName>
        <fullName evidence="9">Putative aminopeptidase YsdC</fullName>
        <ecNumber evidence="9">3.4.11.-</ecNumber>
    </submittedName>
</protein>
<dbReference type="InterPro" id="IPR008007">
    <property type="entry name" value="Peptidase_M42"/>
</dbReference>
<dbReference type="Gene3D" id="2.40.30.40">
    <property type="entry name" value="Peptidase M42, domain 2"/>
    <property type="match status" value="1"/>
</dbReference>
<comment type="caution">
    <text evidence="9">The sequence shown here is derived from an EMBL/GenBank/DDBJ whole genome shotgun (WGS) entry which is preliminary data.</text>
</comment>
<dbReference type="Proteomes" id="UP000315440">
    <property type="component" value="Unassembled WGS sequence"/>
</dbReference>
<evidence type="ECO:0000256" key="1">
    <source>
        <dbReference type="ARBA" id="ARBA00006272"/>
    </source>
</evidence>
<feature type="binding site" evidence="8">
    <location>
        <position position="233"/>
    </location>
    <ligand>
        <name>Zn(2+)</name>
        <dbReference type="ChEBI" id="CHEBI:29105"/>
        <label>1</label>
    </ligand>
</feature>
<dbReference type="GO" id="GO:0006508">
    <property type="term" value="P:proteolysis"/>
    <property type="evidence" value="ECO:0007669"/>
    <property type="project" value="UniProtKB-KW"/>
</dbReference>
<feature type="binding site" evidence="8">
    <location>
        <position position="320"/>
    </location>
    <ligand>
        <name>Zn(2+)</name>
        <dbReference type="ChEBI" id="CHEBI:29105"/>
        <label>2</label>
    </ligand>
</feature>
<name>A0A5C5ZSR1_9BACT</name>
<feature type="binding site" evidence="8">
    <location>
        <position position="177"/>
    </location>
    <ligand>
        <name>Zn(2+)</name>
        <dbReference type="ChEBI" id="CHEBI:29105"/>
        <label>2</label>
    </ligand>
</feature>
<feature type="binding site" evidence="8">
    <location>
        <position position="65"/>
    </location>
    <ligand>
        <name>Zn(2+)</name>
        <dbReference type="ChEBI" id="CHEBI:29105"/>
        <label>1</label>
    </ligand>
</feature>
<evidence type="ECO:0000256" key="8">
    <source>
        <dbReference type="PIRSR" id="PIRSR001123-2"/>
    </source>
</evidence>
<keyword evidence="5 9" id="KW-0378">Hydrolase</keyword>
<dbReference type="SUPFAM" id="SSF53187">
    <property type="entry name" value="Zn-dependent exopeptidases"/>
    <property type="match status" value="1"/>
</dbReference>
<organism evidence="9 10">
    <name type="scientific">Pseudobythopirellula maris</name>
    <dbReference type="NCBI Taxonomy" id="2527991"/>
    <lineage>
        <taxon>Bacteria</taxon>
        <taxon>Pseudomonadati</taxon>
        <taxon>Planctomycetota</taxon>
        <taxon>Planctomycetia</taxon>
        <taxon>Pirellulales</taxon>
        <taxon>Lacipirellulaceae</taxon>
        <taxon>Pseudobythopirellula</taxon>
    </lineage>
</organism>
<proteinExistence type="inferred from homology"/>